<protein>
    <recommendedName>
        <fullName evidence="3">Serine/threonine protein kinase</fullName>
    </recommendedName>
</protein>
<accession>A0A2A2ZNF6</accession>
<evidence type="ECO:0000313" key="1">
    <source>
        <dbReference type="EMBL" id="PBA27895.1"/>
    </source>
</evidence>
<evidence type="ECO:0000313" key="2">
    <source>
        <dbReference type="Proteomes" id="UP000217768"/>
    </source>
</evidence>
<dbReference type="EMBL" id="NSFD01000005">
    <property type="protein sequence ID" value="PBA27895.1"/>
    <property type="molecule type" value="Genomic_DNA"/>
</dbReference>
<reference evidence="1 2" key="1">
    <citation type="submission" date="2017-08" db="EMBL/GenBank/DDBJ databases">
        <title>Phylogenetic analysis of Mycobacterium avium complex whole genomes.</title>
        <authorList>
            <person name="Caverly L.J."/>
            <person name="Spilker T."/>
            <person name="Lipuma J."/>
        </authorList>
    </citation>
    <scope>NUCLEOTIDE SEQUENCE [LARGE SCALE GENOMIC DNA]</scope>
    <source>
        <strain evidence="1 2">FLAC0165</strain>
    </source>
</reference>
<organism evidence="1 2">
    <name type="scientific">Mycobacterium avium</name>
    <dbReference type="NCBI Taxonomy" id="1764"/>
    <lineage>
        <taxon>Bacteria</taxon>
        <taxon>Bacillati</taxon>
        <taxon>Actinomycetota</taxon>
        <taxon>Actinomycetes</taxon>
        <taxon>Mycobacteriales</taxon>
        <taxon>Mycobacteriaceae</taxon>
        <taxon>Mycobacterium</taxon>
        <taxon>Mycobacterium avium complex (MAC)</taxon>
    </lineage>
</organism>
<proteinExistence type="predicted"/>
<dbReference type="AlphaFoldDB" id="A0A2A2ZNF6"/>
<dbReference type="Proteomes" id="UP000217768">
    <property type="component" value="Unassembled WGS sequence"/>
</dbReference>
<gene>
    <name evidence="1" type="ORF">CKJ66_04635</name>
</gene>
<comment type="caution">
    <text evidence="1">The sequence shown here is derived from an EMBL/GenBank/DDBJ whole genome shotgun (WGS) entry which is preliminary data.</text>
</comment>
<sequence length="173" mass="17348">MGAVAAAALVIAAVAGFVVLRSGSPARDRAQEAAGPTVDAAAAAALRQVLPRGYSDQNCHPAPGPAAGATAAVACDRADDVTASFALIPDQRALGASIGTVTAGGAVVLCPGRIQSPGPWRRGGLTQPVRGTLVCATPAGGPTLAWTDTDKHLLAVVHGKSLEQLYSWWIAHA</sequence>
<name>A0A2A2ZNF6_MYCAV</name>
<evidence type="ECO:0008006" key="3">
    <source>
        <dbReference type="Google" id="ProtNLM"/>
    </source>
</evidence>